<dbReference type="EMBL" id="CAJOBF010008885">
    <property type="protein sequence ID" value="CAF4264368.1"/>
    <property type="molecule type" value="Genomic_DNA"/>
</dbReference>
<sequence>MSSPEGHSNNISEQQKIVYMAAENQYTITTSNNTICTNNHDISKEQQIVYGTAPVIYQPYNIPQSYICAQPTPNGQIVDQYSSDNMVTQHQLYQQQQVPSTINVPSAYVQQAMLHSNMYPQQAILHSNTNQQQELVSSYHPAVNNNALCSSSMTSDAVSSTPISATTKRGRNDTSGVSESNVQERPQYYQTTRIFNARNTPNKRHRGFNEQQKESSHPYRYEQNREEPFTERRNVPDSTYDQQQQPSLAACRCATSHFPFSPFSIIFSHQAREKGVIDDLIKLANENFHFELKMAGHRRGRSENNECRILVFVENSESFSFLYERGNWPTTLSGYEFTTKSPSIPPQFSLVIPAVSLQIDWEDFVHELKEKYPGIADVIRLKNKAQQPVRAVKLESLSTKLCNEILEANEIMVMHLKLKVVEFFTQANVLICSNCYGIGHFKKNCNQKNESTCKTCGEKCANLKDHQCSVVKDYRAALTRNLLAKLIPANNECTNVQPTSNNIPVGASIVSGSYSSILKGLPPYSNTNDILLKKLDNILVKVEEESCATRRSLEELKEEMKTRYEETKQQVAVLDNQVKTMENKSISDPTTTQGSNWKSYWQEQIKLLEELNTNVCVVDLLLEQTIRLIAIYAPVSKSWDWMDLSSFVTNRCTITGDFNIDIEKDGEKAERLLEWMDSCCLGPFIPVTSTAKED</sequence>
<evidence type="ECO:0000256" key="1">
    <source>
        <dbReference type="SAM" id="Coils"/>
    </source>
</evidence>
<dbReference type="AlphaFoldDB" id="A0A820FGM6"/>
<feature type="coiled-coil region" evidence="1">
    <location>
        <begin position="550"/>
        <end position="584"/>
    </location>
</feature>
<dbReference type="SUPFAM" id="SSF57756">
    <property type="entry name" value="Retrovirus zinc finger-like domains"/>
    <property type="match status" value="1"/>
</dbReference>
<evidence type="ECO:0000313" key="3">
    <source>
        <dbReference type="EMBL" id="CAF4264368.1"/>
    </source>
</evidence>
<comment type="caution">
    <text evidence="3">The sequence shown here is derived from an EMBL/GenBank/DDBJ whole genome shotgun (WGS) entry which is preliminary data.</text>
</comment>
<evidence type="ECO:0000256" key="2">
    <source>
        <dbReference type="SAM" id="MobiDB-lite"/>
    </source>
</evidence>
<evidence type="ECO:0000313" key="4">
    <source>
        <dbReference type="Proteomes" id="UP000663842"/>
    </source>
</evidence>
<feature type="region of interest" description="Disordered" evidence="2">
    <location>
        <begin position="152"/>
        <end position="239"/>
    </location>
</feature>
<evidence type="ECO:0008006" key="5">
    <source>
        <dbReference type="Google" id="ProtNLM"/>
    </source>
</evidence>
<keyword evidence="1" id="KW-0175">Coiled coil</keyword>
<dbReference type="GO" id="GO:0008270">
    <property type="term" value="F:zinc ion binding"/>
    <property type="evidence" value="ECO:0007669"/>
    <property type="project" value="InterPro"/>
</dbReference>
<name>A0A820FGM6_9BILA</name>
<accession>A0A820FGM6</accession>
<dbReference type="Proteomes" id="UP000663842">
    <property type="component" value="Unassembled WGS sequence"/>
</dbReference>
<protein>
    <recommendedName>
        <fullName evidence="5">CCHC-type domain-containing protein</fullName>
    </recommendedName>
</protein>
<gene>
    <name evidence="3" type="ORF">UXM345_LOCUS31451</name>
</gene>
<feature type="compositionally biased region" description="Basic and acidic residues" evidence="2">
    <location>
        <begin position="207"/>
        <end position="235"/>
    </location>
</feature>
<dbReference type="GO" id="GO:0003676">
    <property type="term" value="F:nucleic acid binding"/>
    <property type="evidence" value="ECO:0007669"/>
    <property type="project" value="InterPro"/>
</dbReference>
<feature type="compositionally biased region" description="Polar residues" evidence="2">
    <location>
        <begin position="161"/>
        <end position="200"/>
    </location>
</feature>
<dbReference type="InterPro" id="IPR036875">
    <property type="entry name" value="Znf_CCHC_sf"/>
</dbReference>
<reference evidence="3" key="1">
    <citation type="submission" date="2021-02" db="EMBL/GenBank/DDBJ databases">
        <authorList>
            <person name="Nowell W R."/>
        </authorList>
    </citation>
    <scope>NUCLEOTIDE SEQUENCE</scope>
</reference>
<organism evidence="3 4">
    <name type="scientific">Rotaria magnacalcarata</name>
    <dbReference type="NCBI Taxonomy" id="392030"/>
    <lineage>
        <taxon>Eukaryota</taxon>
        <taxon>Metazoa</taxon>
        <taxon>Spiralia</taxon>
        <taxon>Gnathifera</taxon>
        <taxon>Rotifera</taxon>
        <taxon>Eurotatoria</taxon>
        <taxon>Bdelloidea</taxon>
        <taxon>Philodinida</taxon>
        <taxon>Philodinidae</taxon>
        <taxon>Rotaria</taxon>
    </lineage>
</organism>
<proteinExistence type="predicted"/>